<evidence type="ECO:0000313" key="3">
    <source>
        <dbReference type="Proteomes" id="UP000031186"/>
    </source>
</evidence>
<accession>A0A0B4EUE5</accession>
<comment type="caution">
    <text evidence="2">The sequence shown here is derived from an EMBL/GenBank/DDBJ whole genome shotgun (WGS) entry which is preliminary data.</text>
</comment>
<dbReference type="VEuPathDB" id="FungiDB:MAN_10692"/>
<keyword evidence="3" id="KW-1185">Reference proteome</keyword>
<proteinExistence type="predicted"/>
<feature type="domain" description="Heterokaryon incompatibility" evidence="1">
    <location>
        <begin position="93"/>
        <end position="218"/>
    </location>
</feature>
<sequence length="234" mass="26934">MSLRTPNTDWGVPLRYFDDARESRRTSSRLQQRSHSQGPRFSWEHQRYPRHVYDCWKTPGSFRLLCPFAYNLQTCQIFAVFHQLNPDEGWVPYEALSYTWGPAVYGDSNKCIHNWEILICKTKAIRNLGPRDEADNLYGSSELDTSDISSIAVTSNLSDFLRAFAEQLNRPIQISLWIDALCIDQFNEAEKKAQISIMGDIYANANTVKAWVGMDSSNFDTLMLLRKGAVKAHW</sequence>
<dbReference type="Proteomes" id="UP000031186">
    <property type="component" value="Unassembled WGS sequence"/>
</dbReference>
<dbReference type="Pfam" id="PF06985">
    <property type="entry name" value="HET"/>
    <property type="match status" value="1"/>
</dbReference>
<protein>
    <submittedName>
        <fullName evidence="2">Heterokaryon incompatibility</fullName>
    </submittedName>
</protein>
<dbReference type="PANTHER" id="PTHR24148:SF64">
    <property type="entry name" value="HETEROKARYON INCOMPATIBILITY DOMAIN-CONTAINING PROTEIN"/>
    <property type="match status" value="1"/>
</dbReference>
<feature type="non-terminal residue" evidence="2">
    <location>
        <position position="1"/>
    </location>
</feature>
<gene>
    <name evidence="2" type="ORF">MAN_10692</name>
</gene>
<dbReference type="AlphaFoldDB" id="A0A0B4EUE5"/>
<dbReference type="InterPro" id="IPR010730">
    <property type="entry name" value="HET"/>
</dbReference>
<evidence type="ECO:0000259" key="1">
    <source>
        <dbReference type="Pfam" id="PF06985"/>
    </source>
</evidence>
<dbReference type="EMBL" id="AZNF01000029">
    <property type="protein sequence ID" value="KID59387.1"/>
    <property type="molecule type" value="Genomic_DNA"/>
</dbReference>
<evidence type="ECO:0000313" key="2">
    <source>
        <dbReference type="EMBL" id="KID59387.1"/>
    </source>
</evidence>
<name>A0A0B4EUE5_METAF</name>
<dbReference type="InterPro" id="IPR052895">
    <property type="entry name" value="HetReg/Transcr_Mod"/>
</dbReference>
<dbReference type="PANTHER" id="PTHR24148">
    <property type="entry name" value="ANKYRIN REPEAT DOMAIN-CONTAINING PROTEIN 39 HOMOLOG-RELATED"/>
    <property type="match status" value="1"/>
</dbReference>
<reference evidence="2 3" key="1">
    <citation type="journal article" date="2014" name="Proc. Natl. Acad. Sci. U.S.A.">
        <title>Trajectory and genomic determinants of fungal-pathogen speciation and host adaptation.</title>
        <authorList>
            <person name="Hu X."/>
            <person name="Xiao G."/>
            <person name="Zheng P."/>
            <person name="Shang Y."/>
            <person name="Su Y."/>
            <person name="Zhang X."/>
            <person name="Liu X."/>
            <person name="Zhan S."/>
            <person name="St Leger R.J."/>
            <person name="Wang C."/>
        </authorList>
    </citation>
    <scope>NUCLEOTIDE SEQUENCE [LARGE SCALE GENOMIC DNA]</scope>
    <source>
        <strain evidence="2 3">ARSEF 549</strain>
    </source>
</reference>
<organism evidence="2 3">
    <name type="scientific">Metarhizium anisopliae (strain ARSEF 549)</name>
    <dbReference type="NCBI Taxonomy" id="3151832"/>
    <lineage>
        <taxon>Eukaryota</taxon>
        <taxon>Fungi</taxon>
        <taxon>Dikarya</taxon>
        <taxon>Ascomycota</taxon>
        <taxon>Pezizomycotina</taxon>
        <taxon>Sordariomycetes</taxon>
        <taxon>Hypocreomycetidae</taxon>
        <taxon>Hypocreales</taxon>
        <taxon>Clavicipitaceae</taxon>
        <taxon>Metarhizium</taxon>
    </lineage>
</organism>
<dbReference type="HOGENOM" id="CLU_1185250_0_0_1"/>